<name>A0A9Q3FIT7_9BASI</name>
<reference evidence="1" key="1">
    <citation type="submission" date="2021-03" db="EMBL/GenBank/DDBJ databases">
        <title>Draft genome sequence of rust myrtle Austropuccinia psidii MF-1, a brazilian biotype.</title>
        <authorList>
            <person name="Quecine M.C."/>
            <person name="Pachon D.M.R."/>
            <person name="Bonatelli M.L."/>
            <person name="Correr F.H."/>
            <person name="Franceschini L.M."/>
            <person name="Leite T.F."/>
            <person name="Margarido G.R.A."/>
            <person name="Almeida C.A."/>
            <person name="Ferrarezi J.A."/>
            <person name="Labate C.A."/>
        </authorList>
    </citation>
    <scope>NUCLEOTIDE SEQUENCE</scope>
    <source>
        <strain evidence="1">MF-1</strain>
    </source>
</reference>
<gene>
    <name evidence="1" type="ORF">O181_081335</name>
</gene>
<evidence type="ECO:0000313" key="1">
    <source>
        <dbReference type="EMBL" id="MBW0541620.1"/>
    </source>
</evidence>
<sequence>MSEKGYVVPRLNVSTCIDEICPDGVSKPHLSPIHAIKAFENHKLGSESEKIFTSSTWKGLEAFPPHFRIKGGLFTARTASHIRLLNANVVQLSKTVIPLENKQVLL</sequence>
<protein>
    <submittedName>
        <fullName evidence="1">Uncharacterized protein</fullName>
    </submittedName>
</protein>
<accession>A0A9Q3FIT7</accession>
<dbReference type="Proteomes" id="UP000765509">
    <property type="component" value="Unassembled WGS sequence"/>
</dbReference>
<dbReference type="EMBL" id="AVOT02046297">
    <property type="protein sequence ID" value="MBW0541620.1"/>
    <property type="molecule type" value="Genomic_DNA"/>
</dbReference>
<proteinExistence type="predicted"/>
<comment type="caution">
    <text evidence="1">The sequence shown here is derived from an EMBL/GenBank/DDBJ whole genome shotgun (WGS) entry which is preliminary data.</text>
</comment>
<organism evidence="1 2">
    <name type="scientific">Austropuccinia psidii MF-1</name>
    <dbReference type="NCBI Taxonomy" id="1389203"/>
    <lineage>
        <taxon>Eukaryota</taxon>
        <taxon>Fungi</taxon>
        <taxon>Dikarya</taxon>
        <taxon>Basidiomycota</taxon>
        <taxon>Pucciniomycotina</taxon>
        <taxon>Pucciniomycetes</taxon>
        <taxon>Pucciniales</taxon>
        <taxon>Sphaerophragmiaceae</taxon>
        <taxon>Austropuccinia</taxon>
    </lineage>
</organism>
<keyword evidence="2" id="KW-1185">Reference proteome</keyword>
<dbReference type="AlphaFoldDB" id="A0A9Q3FIT7"/>
<evidence type="ECO:0000313" key="2">
    <source>
        <dbReference type="Proteomes" id="UP000765509"/>
    </source>
</evidence>